<feature type="domain" description="DUF7352" evidence="1">
    <location>
        <begin position="1"/>
        <end position="89"/>
    </location>
</feature>
<accession>X0ZY77</accession>
<reference evidence="2" key="1">
    <citation type="journal article" date="2014" name="Front. Microbiol.">
        <title>High frequency of phylogenetically diverse reductive dehalogenase-homologous genes in deep subseafloor sedimentary metagenomes.</title>
        <authorList>
            <person name="Kawai M."/>
            <person name="Futagami T."/>
            <person name="Toyoda A."/>
            <person name="Takaki Y."/>
            <person name="Nishi S."/>
            <person name="Hori S."/>
            <person name="Arai W."/>
            <person name="Tsubouchi T."/>
            <person name="Morono Y."/>
            <person name="Uchiyama I."/>
            <person name="Ito T."/>
            <person name="Fujiyama A."/>
            <person name="Inagaki F."/>
            <person name="Takami H."/>
        </authorList>
    </citation>
    <scope>NUCLEOTIDE SEQUENCE</scope>
    <source>
        <strain evidence="2">Expedition CK06-06</strain>
    </source>
</reference>
<protein>
    <recommendedName>
        <fullName evidence="1">DUF7352 domain-containing protein</fullName>
    </recommendedName>
</protein>
<evidence type="ECO:0000313" key="2">
    <source>
        <dbReference type="EMBL" id="GAG65428.1"/>
    </source>
</evidence>
<dbReference type="InterPro" id="IPR055776">
    <property type="entry name" value="DUF7352"/>
</dbReference>
<dbReference type="Pfam" id="PF24043">
    <property type="entry name" value="DUF7352"/>
    <property type="match status" value="1"/>
</dbReference>
<gene>
    <name evidence="2" type="ORF">S01H4_10513</name>
</gene>
<sequence>MLTIYKWAIPVEDHFTLELPKDAKILTVQTQRGMPQLWAMVDSETEKETRHFRLSGTGHPLGEDYLRTINYIGTFQIENGALVFHLFEIKEGD</sequence>
<organism evidence="2">
    <name type="scientific">marine sediment metagenome</name>
    <dbReference type="NCBI Taxonomy" id="412755"/>
    <lineage>
        <taxon>unclassified sequences</taxon>
        <taxon>metagenomes</taxon>
        <taxon>ecological metagenomes</taxon>
    </lineage>
</organism>
<name>X0ZY77_9ZZZZ</name>
<dbReference type="EMBL" id="BART01004041">
    <property type="protein sequence ID" value="GAG65428.1"/>
    <property type="molecule type" value="Genomic_DNA"/>
</dbReference>
<proteinExistence type="predicted"/>
<evidence type="ECO:0000259" key="1">
    <source>
        <dbReference type="Pfam" id="PF24043"/>
    </source>
</evidence>
<comment type="caution">
    <text evidence="2">The sequence shown here is derived from an EMBL/GenBank/DDBJ whole genome shotgun (WGS) entry which is preliminary data.</text>
</comment>
<dbReference type="AlphaFoldDB" id="X0ZY77"/>